<feature type="compositionally biased region" description="Polar residues" evidence="1">
    <location>
        <begin position="263"/>
        <end position="272"/>
    </location>
</feature>
<gene>
    <name evidence="2" type="ORF">A4X13_0g5049</name>
</gene>
<feature type="region of interest" description="Disordered" evidence="1">
    <location>
        <begin position="263"/>
        <end position="284"/>
    </location>
</feature>
<protein>
    <submittedName>
        <fullName evidence="2">Uncharacterized protein</fullName>
    </submittedName>
</protein>
<sequence>MAISTATAVARAATSSPRPLPLAAGVPPHFQRHMGALESATEQCGRMSESVARLVEVVGFFERFVDRNDEDRSGDAEGVVTLVQVIRQASTGELAEIDAAMQMEFDRFKKEFEEDQARCQAEFQAMQVRTRRRFEETCVQSHVAVKRLRSRVSHMVNRVDPAVTDSSTRQREDLALILRDVKECTLEVAKDIKAGQLDWMRAQTQLLGFHAWSFAWPEAVRLARSPQRDSSMPPTYDHAAAPSPLPSILERLRASNGNQNMEEQTVNGSTAQPLPHNLAAVSTG</sequence>
<reference evidence="2" key="2">
    <citation type="journal article" date="2019" name="IMA Fungus">
        <title>Genome sequencing and comparison of five Tilletia species to identify candidate genes for the detection of regulated species infecting wheat.</title>
        <authorList>
            <person name="Nguyen H.D.T."/>
            <person name="Sultana T."/>
            <person name="Kesanakurti P."/>
            <person name="Hambleton S."/>
        </authorList>
    </citation>
    <scope>NUCLEOTIDE SEQUENCE</scope>
    <source>
        <strain evidence="2">DAOMC 236416</strain>
    </source>
</reference>
<reference evidence="2" key="1">
    <citation type="submission" date="2016-04" db="EMBL/GenBank/DDBJ databases">
        <authorList>
            <person name="Nguyen H.D."/>
            <person name="Samba Siva P."/>
            <person name="Cullis J."/>
            <person name="Levesque C.A."/>
            <person name="Hambleton S."/>
        </authorList>
    </citation>
    <scope>NUCLEOTIDE SEQUENCE</scope>
    <source>
        <strain evidence="2">DAOMC 236416</strain>
    </source>
</reference>
<dbReference type="AlphaFoldDB" id="A0A177TNQ8"/>
<organism evidence="2 3">
    <name type="scientific">Tilletia indica</name>
    <dbReference type="NCBI Taxonomy" id="43049"/>
    <lineage>
        <taxon>Eukaryota</taxon>
        <taxon>Fungi</taxon>
        <taxon>Dikarya</taxon>
        <taxon>Basidiomycota</taxon>
        <taxon>Ustilaginomycotina</taxon>
        <taxon>Exobasidiomycetes</taxon>
        <taxon>Tilletiales</taxon>
        <taxon>Tilletiaceae</taxon>
        <taxon>Tilletia</taxon>
    </lineage>
</organism>
<evidence type="ECO:0000313" key="2">
    <source>
        <dbReference type="EMBL" id="KAE8249855.1"/>
    </source>
</evidence>
<evidence type="ECO:0000256" key="1">
    <source>
        <dbReference type="SAM" id="MobiDB-lite"/>
    </source>
</evidence>
<keyword evidence="3" id="KW-1185">Reference proteome</keyword>
<name>A0A177TNQ8_9BASI</name>
<proteinExistence type="predicted"/>
<comment type="caution">
    <text evidence="2">The sequence shown here is derived from an EMBL/GenBank/DDBJ whole genome shotgun (WGS) entry which is preliminary data.</text>
</comment>
<accession>A0A177TNQ8</accession>
<dbReference type="Proteomes" id="UP000077521">
    <property type="component" value="Unassembled WGS sequence"/>
</dbReference>
<evidence type="ECO:0000313" key="3">
    <source>
        <dbReference type="Proteomes" id="UP000077521"/>
    </source>
</evidence>
<dbReference type="EMBL" id="LWDF02000364">
    <property type="protein sequence ID" value="KAE8249855.1"/>
    <property type="molecule type" value="Genomic_DNA"/>
</dbReference>